<dbReference type="EMBL" id="GGEC01037511">
    <property type="protein sequence ID" value="MBX17995.1"/>
    <property type="molecule type" value="Transcribed_RNA"/>
</dbReference>
<reference evidence="2" key="1">
    <citation type="submission" date="2018-02" db="EMBL/GenBank/DDBJ databases">
        <title>Rhizophora mucronata_Transcriptome.</title>
        <authorList>
            <person name="Meera S.P."/>
            <person name="Sreeshan A."/>
            <person name="Augustine A."/>
        </authorList>
    </citation>
    <scope>NUCLEOTIDE SEQUENCE</scope>
    <source>
        <tissue evidence="2">Leaf</tissue>
    </source>
</reference>
<dbReference type="AlphaFoldDB" id="A0A2P2LJ78"/>
<protein>
    <submittedName>
        <fullName evidence="1">Phosphoinositide phosphatase SAC8 isoform X3</fullName>
    </submittedName>
</protein>
<sequence length="53" mass="5858">MMNSSNLNSISSSKRFLFQTNRGSACFQIGLAIHPSANLDLLCKFTVKSVSYE</sequence>
<name>A0A2P2LJ78_RHIMU</name>
<dbReference type="EMBL" id="GGEC01037519">
    <property type="protein sequence ID" value="MBX18003.1"/>
    <property type="molecule type" value="Transcribed_RNA"/>
</dbReference>
<evidence type="ECO:0000313" key="1">
    <source>
        <dbReference type="EMBL" id="MBX17995.1"/>
    </source>
</evidence>
<proteinExistence type="predicted"/>
<evidence type="ECO:0000313" key="2">
    <source>
        <dbReference type="EMBL" id="MBX18003.1"/>
    </source>
</evidence>
<organism evidence="2">
    <name type="scientific">Rhizophora mucronata</name>
    <name type="common">Asiatic mangrove</name>
    <dbReference type="NCBI Taxonomy" id="61149"/>
    <lineage>
        <taxon>Eukaryota</taxon>
        <taxon>Viridiplantae</taxon>
        <taxon>Streptophyta</taxon>
        <taxon>Embryophyta</taxon>
        <taxon>Tracheophyta</taxon>
        <taxon>Spermatophyta</taxon>
        <taxon>Magnoliopsida</taxon>
        <taxon>eudicotyledons</taxon>
        <taxon>Gunneridae</taxon>
        <taxon>Pentapetalae</taxon>
        <taxon>rosids</taxon>
        <taxon>fabids</taxon>
        <taxon>Malpighiales</taxon>
        <taxon>Rhizophoraceae</taxon>
        <taxon>Rhizophora</taxon>
    </lineage>
</organism>
<accession>A0A2P2LJ78</accession>